<keyword evidence="3" id="KW-1185">Reference proteome</keyword>
<organism evidence="2 3">
    <name type="scientific">Paenibacillus arenosi</name>
    <dbReference type="NCBI Taxonomy" id="2774142"/>
    <lineage>
        <taxon>Bacteria</taxon>
        <taxon>Bacillati</taxon>
        <taxon>Bacillota</taxon>
        <taxon>Bacilli</taxon>
        <taxon>Bacillales</taxon>
        <taxon>Paenibacillaceae</taxon>
        <taxon>Paenibacillus</taxon>
    </lineage>
</organism>
<evidence type="ECO:0000313" key="3">
    <source>
        <dbReference type="Proteomes" id="UP000634529"/>
    </source>
</evidence>
<feature type="signal peptide" evidence="1">
    <location>
        <begin position="1"/>
        <end position="24"/>
    </location>
</feature>
<dbReference type="InterPro" id="IPR021598">
    <property type="entry name" value="DUF3221"/>
</dbReference>
<name>A0ABR9B450_9BACL</name>
<gene>
    <name evidence="2" type="ORF">IFO66_22990</name>
</gene>
<comment type="caution">
    <text evidence="2">The sequence shown here is derived from an EMBL/GenBank/DDBJ whole genome shotgun (WGS) entry which is preliminary data.</text>
</comment>
<proteinExistence type="predicted"/>
<feature type="chain" id="PRO_5046424017" evidence="1">
    <location>
        <begin position="25"/>
        <end position="131"/>
    </location>
</feature>
<sequence length="131" mass="15259">MKPLLLALLIAMAFTTGCTTSSQKAEPQNKEQNNDSEEFRIDEGRIVEKTMRWENTYLVLLIPNLSKEEVMTKTRNQLVEENKEQDIAYYFVDKKLYNTLDIGQQVRVKAELHQLEPYPPIRSAIKLEVLE</sequence>
<reference evidence="2 3" key="1">
    <citation type="submission" date="2020-09" db="EMBL/GenBank/DDBJ databases">
        <title>Paenibacillus sp. CAU 1523 isolated from sand of Haeundae Beach.</title>
        <authorList>
            <person name="Kim W."/>
        </authorList>
    </citation>
    <scope>NUCLEOTIDE SEQUENCE [LARGE SCALE GENOMIC DNA]</scope>
    <source>
        <strain evidence="2 3">CAU 1523</strain>
    </source>
</reference>
<dbReference type="Pfam" id="PF11518">
    <property type="entry name" value="DUF3221"/>
    <property type="match status" value="1"/>
</dbReference>
<dbReference type="PROSITE" id="PS51257">
    <property type="entry name" value="PROKAR_LIPOPROTEIN"/>
    <property type="match status" value="1"/>
</dbReference>
<evidence type="ECO:0000313" key="2">
    <source>
        <dbReference type="EMBL" id="MBD8501145.1"/>
    </source>
</evidence>
<accession>A0ABR9B450</accession>
<keyword evidence="1" id="KW-0732">Signal</keyword>
<dbReference type="EMBL" id="JACYTN010000039">
    <property type="protein sequence ID" value="MBD8501145.1"/>
    <property type="molecule type" value="Genomic_DNA"/>
</dbReference>
<evidence type="ECO:0000256" key="1">
    <source>
        <dbReference type="SAM" id="SignalP"/>
    </source>
</evidence>
<dbReference type="Proteomes" id="UP000634529">
    <property type="component" value="Unassembled WGS sequence"/>
</dbReference>
<protein>
    <submittedName>
        <fullName evidence="2">DUF3221 domain-containing protein</fullName>
    </submittedName>
</protein>
<dbReference type="RefSeq" id="WP_192027352.1">
    <property type="nucleotide sequence ID" value="NZ_JACYTN010000039.1"/>
</dbReference>